<reference evidence="1 2" key="1">
    <citation type="journal article" date="2019" name="Int. J. Syst. Evol. Microbiol.">
        <title>The Global Catalogue of Microorganisms (GCM) 10K type strain sequencing project: providing services to taxonomists for standard genome sequencing and annotation.</title>
        <authorList>
            <consortium name="The Broad Institute Genomics Platform"/>
            <consortium name="The Broad Institute Genome Sequencing Center for Infectious Disease"/>
            <person name="Wu L."/>
            <person name="Ma J."/>
        </authorList>
    </citation>
    <scope>NUCLEOTIDE SEQUENCE [LARGE SCALE GENOMIC DNA]</scope>
    <source>
        <strain evidence="1 2">JCM 10673</strain>
    </source>
</reference>
<proteinExistence type="predicted"/>
<evidence type="ECO:0000313" key="1">
    <source>
        <dbReference type="EMBL" id="GAA0905335.1"/>
    </source>
</evidence>
<dbReference type="Proteomes" id="UP001501005">
    <property type="component" value="Unassembled WGS sequence"/>
</dbReference>
<name>A0ABN1NFA4_9ACTN</name>
<gene>
    <name evidence="1" type="ORF">GCM10009549_09510</name>
</gene>
<keyword evidence="2" id="KW-1185">Reference proteome</keyword>
<comment type="caution">
    <text evidence="1">The sequence shown here is derived from an EMBL/GenBank/DDBJ whole genome shotgun (WGS) entry which is preliminary data.</text>
</comment>
<dbReference type="EMBL" id="BAAAHG010000004">
    <property type="protein sequence ID" value="GAA0905335.1"/>
    <property type="molecule type" value="Genomic_DNA"/>
</dbReference>
<organism evidence="1 2">
    <name type="scientific">Streptomyces thermoalcalitolerans</name>
    <dbReference type="NCBI Taxonomy" id="65605"/>
    <lineage>
        <taxon>Bacteria</taxon>
        <taxon>Bacillati</taxon>
        <taxon>Actinomycetota</taxon>
        <taxon>Actinomycetes</taxon>
        <taxon>Kitasatosporales</taxon>
        <taxon>Streptomycetaceae</taxon>
        <taxon>Streptomyces</taxon>
    </lineage>
</organism>
<accession>A0ABN1NFA4</accession>
<sequence>MSEPTQHETTPDSPRTIAWCSWHQGLSGTARLVRIIEQASGPGAALYACASCREVFRLVPVADQP</sequence>
<evidence type="ECO:0000313" key="2">
    <source>
        <dbReference type="Proteomes" id="UP001501005"/>
    </source>
</evidence>
<protein>
    <submittedName>
        <fullName evidence="1">Uncharacterized protein</fullName>
    </submittedName>
</protein>
<dbReference type="RefSeq" id="WP_344047062.1">
    <property type="nucleotide sequence ID" value="NZ_BAAAHG010000004.1"/>
</dbReference>